<name>A0A075V600_9PSEU</name>
<feature type="domain" description="FAD-binding PCMH-type" evidence="7">
    <location>
        <begin position="65"/>
        <end position="252"/>
    </location>
</feature>
<dbReference type="GO" id="GO:0016491">
    <property type="term" value="F:oxidoreductase activity"/>
    <property type="evidence" value="ECO:0007669"/>
    <property type="project" value="UniProtKB-KW"/>
</dbReference>
<dbReference type="HOGENOM" id="CLU_018354_2_0_11"/>
<dbReference type="GO" id="GO:0071949">
    <property type="term" value="F:FAD binding"/>
    <property type="evidence" value="ECO:0007669"/>
    <property type="project" value="InterPro"/>
</dbReference>
<dbReference type="RefSeq" id="WP_167551726.1">
    <property type="nucleotide sequence ID" value="NZ_CP008953.1"/>
</dbReference>
<dbReference type="AlphaFoldDB" id="A0A075V600"/>
<dbReference type="Gene3D" id="3.40.462.20">
    <property type="match status" value="1"/>
</dbReference>
<evidence type="ECO:0000256" key="6">
    <source>
        <dbReference type="SAM" id="SignalP"/>
    </source>
</evidence>
<proteinExistence type="inferred from homology"/>
<evidence type="ECO:0000259" key="7">
    <source>
        <dbReference type="PROSITE" id="PS51387"/>
    </source>
</evidence>
<keyword evidence="6" id="KW-0732">Signal</keyword>
<accession>A0A075V600</accession>
<sequence>MEERIADAARGKGRRAFLSASAGLAVGAAALPFLGSGTANATDRTTDAFGPFTVKPGDPRYGELITGNNQRWVGSPDCFQLVGSTQQVVDAVQAAVTSGRRIAVRSGGHCYEDFVSNPDVRTVIDMSEMDSVSYDPNMKAFAVEPGARLLNLYATLYKGWGVTLPGGRCYSVGAGGHICGGGDGPLSRRLGLTVDHLYAVEVVVVDQTGKARSVVATREPADPHRDLWWAHTGGGGGNFGVITRYWLRSPGVSGADPANALPKPPSTVLVNGMSFSWAELTEAKFARLLKNFTGWHERNSAPDSPGTALSASLALNHKSNGNVGMFVQVDGDVPNAEQLLQDFVTEIRDGVSATMLPLSGNVGEYSAMPQLVNAQRLPWFQSVRLLATNSPMLTNPTLRADHKSAYHRKAFTDADVAVVYKHLTSTTIDNPNAMLLLLPYGGKVNAVDQAATAASHRSSAFQALCQTFWAAPGDDAKNLAWVRKFYAELYGATGGVPVPNDRTDGCYVNYPDTDLSDPAYNSSKVPWHDLYYKSNYARLQQVKAKWDPKDIFRHKQSIKRPS</sequence>
<dbReference type="InterPro" id="IPR012951">
    <property type="entry name" value="BBE"/>
</dbReference>
<evidence type="ECO:0000256" key="1">
    <source>
        <dbReference type="ARBA" id="ARBA00001974"/>
    </source>
</evidence>
<dbReference type="PROSITE" id="PS51318">
    <property type="entry name" value="TAT"/>
    <property type="match status" value="1"/>
</dbReference>
<dbReference type="SUPFAM" id="SSF56176">
    <property type="entry name" value="FAD-binding/transporter-associated domain-like"/>
    <property type="match status" value="1"/>
</dbReference>
<evidence type="ECO:0000256" key="3">
    <source>
        <dbReference type="ARBA" id="ARBA00022630"/>
    </source>
</evidence>
<dbReference type="PANTHER" id="PTHR42973:SF39">
    <property type="entry name" value="FAD-BINDING PCMH-TYPE DOMAIN-CONTAINING PROTEIN"/>
    <property type="match status" value="1"/>
</dbReference>
<evidence type="ECO:0000256" key="4">
    <source>
        <dbReference type="ARBA" id="ARBA00022827"/>
    </source>
</evidence>
<dbReference type="KEGG" id="aja:AJAP_35445"/>
<keyword evidence="9" id="KW-1185">Reference proteome</keyword>
<evidence type="ECO:0000313" key="9">
    <source>
        <dbReference type="Proteomes" id="UP000028492"/>
    </source>
</evidence>
<feature type="chain" id="PRO_5001710384" evidence="6">
    <location>
        <begin position="42"/>
        <end position="562"/>
    </location>
</feature>
<dbReference type="Pfam" id="PF01565">
    <property type="entry name" value="FAD_binding_4"/>
    <property type="match status" value="1"/>
</dbReference>
<dbReference type="InterPro" id="IPR006094">
    <property type="entry name" value="Oxid_FAD_bind_N"/>
</dbReference>
<evidence type="ECO:0000313" key="8">
    <source>
        <dbReference type="EMBL" id="AIG79896.1"/>
    </source>
</evidence>
<comment type="cofactor">
    <cofactor evidence="1">
        <name>FAD</name>
        <dbReference type="ChEBI" id="CHEBI:57692"/>
    </cofactor>
</comment>
<gene>
    <name evidence="8" type="ORF">AJAP_35445</name>
</gene>
<dbReference type="Pfam" id="PF08031">
    <property type="entry name" value="BBE"/>
    <property type="match status" value="1"/>
</dbReference>
<dbReference type="PROSITE" id="PS51387">
    <property type="entry name" value="FAD_PCMH"/>
    <property type="match status" value="1"/>
</dbReference>
<dbReference type="STRING" id="208439.AJAP_35445"/>
<dbReference type="PANTHER" id="PTHR42973">
    <property type="entry name" value="BINDING OXIDOREDUCTASE, PUTATIVE (AFU_ORTHOLOGUE AFUA_1G17690)-RELATED"/>
    <property type="match status" value="1"/>
</dbReference>
<dbReference type="InterPro" id="IPR016166">
    <property type="entry name" value="FAD-bd_PCMH"/>
</dbReference>
<dbReference type="eggNOG" id="COG0277">
    <property type="taxonomic scope" value="Bacteria"/>
</dbReference>
<dbReference type="InterPro" id="IPR036318">
    <property type="entry name" value="FAD-bd_PCMH-like_sf"/>
</dbReference>
<dbReference type="InterPro" id="IPR006311">
    <property type="entry name" value="TAT_signal"/>
</dbReference>
<protein>
    <submittedName>
        <fullName evidence="8">Conserved putative secreted protein</fullName>
    </submittedName>
</protein>
<reference evidence="8 9" key="1">
    <citation type="journal article" date="2014" name="J. Biotechnol.">
        <title>Complete genome sequence of the actinobacterium Amycolatopsis japonica MG417-CF17(T) (=DSM 44213T) producing (S,S)-N,N'-ethylenediaminedisuccinic acid.</title>
        <authorList>
            <person name="Stegmann E."/>
            <person name="Albersmeier A."/>
            <person name="Spohn M."/>
            <person name="Gert H."/>
            <person name="Weber T."/>
            <person name="Wohlleben W."/>
            <person name="Kalinowski J."/>
            <person name="Ruckert C."/>
        </authorList>
    </citation>
    <scope>NUCLEOTIDE SEQUENCE [LARGE SCALE GENOMIC DNA]</scope>
    <source>
        <strain evidence="9">MG417-CF17 (DSM 44213)</strain>
    </source>
</reference>
<evidence type="ECO:0000256" key="2">
    <source>
        <dbReference type="ARBA" id="ARBA00005466"/>
    </source>
</evidence>
<organism evidence="8 9">
    <name type="scientific">Amycolatopsis japonica</name>
    <dbReference type="NCBI Taxonomy" id="208439"/>
    <lineage>
        <taxon>Bacteria</taxon>
        <taxon>Bacillati</taxon>
        <taxon>Actinomycetota</taxon>
        <taxon>Actinomycetes</taxon>
        <taxon>Pseudonocardiales</taxon>
        <taxon>Pseudonocardiaceae</taxon>
        <taxon>Amycolatopsis</taxon>
        <taxon>Amycolatopsis japonica group</taxon>
    </lineage>
</organism>
<evidence type="ECO:0000256" key="5">
    <source>
        <dbReference type="ARBA" id="ARBA00023002"/>
    </source>
</evidence>
<dbReference type="InterPro" id="IPR050416">
    <property type="entry name" value="FAD-linked_Oxidoreductase"/>
</dbReference>
<comment type="similarity">
    <text evidence="2">Belongs to the oxygen-dependent FAD-linked oxidoreductase family.</text>
</comment>
<feature type="signal peptide" evidence="6">
    <location>
        <begin position="1"/>
        <end position="41"/>
    </location>
</feature>
<dbReference type="Gene3D" id="3.30.465.10">
    <property type="match status" value="1"/>
</dbReference>
<keyword evidence="3" id="KW-0285">Flavoprotein</keyword>
<dbReference type="Proteomes" id="UP000028492">
    <property type="component" value="Chromosome"/>
</dbReference>
<dbReference type="EMBL" id="CP008953">
    <property type="protein sequence ID" value="AIG79896.1"/>
    <property type="molecule type" value="Genomic_DNA"/>
</dbReference>
<dbReference type="InterPro" id="IPR016169">
    <property type="entry name" value="FAD-bd_PCMH_sub2"/>
</dbReference>
<keyword evidence="5" id="KW-0560">Oxidoreductase</keyword>
<keyword evidence="4" id="KW-0274">FAD</keyword>